<dbReference type="PANTHER" id="PTHR21539:SF0">
    <property type="entry name" value="SAGA-ASSOCIATED FACTOR 29"/>
    <property type="match status" value="1"/>
</dbReference>
<feature type="region of interest" description="Disordered" evidence="5">
    <location>
        <begin position="1"/>
        <end position="20"/>
    </location>
</feature>
<dbReference type="EMBL" id="CAJFCJ010000013">
    <property type="protein sequence ID" value="CAD5120874.1"/>
    <property type="molecule type" value="Genomic_DNA"/>
</dbReference>
<dbReference type="GO" id="GO:0005634">
    <property type="term" value="C:nucleus"/>
    <property type="evidence" value="ECO:0007669"/>
    <property type="project" value="UniProtKB-SubCell"/>
</dbReference>
<keyword evidence="4" id="KW-0539">Nucleus</keyword>
<keyword evidence="8" id="KW-1185">Reference proteome</keyword>
<gene>
    <name evidence="7" type="ORF">DGYR_LOCUS8897</name>
</gene>
<evidence type="ECO:0000256" key="3">
    <source>
        <dbReference type="ARBA" id="ARBA00023163"/>
    </source>
</evidence>
<dbReference type="FunFam" id="2.30.30.140:FF:000029">
    <property type="entry name" value="SAGA-associated factor 29 homolog"/>
    <property type="match status" value="1"/>
</dbReference>
<dbReference type="Gene3D" id="2.30.30.140">
    <property type="match status" value="2"/>
</dbReference>
<dbReference type="AlphaFoldDB" id="A0A7I8VYM6"/>
<feature type="domain" description="SGF29 C-terminal" evidence="6">
    <location>
        <begin position="143"/>
        <end position="283"/>
    </location>
</feature>
<dbReference type="PROSITE" id="PS51518">
    <property type="entry name" value="SGF29_C"/>
    <property type="match status" value="1"/>
</dbReference>
<sequence length="283" mass="32339">MGRSKQTNGIHKHNHHNQKNEAVEKMHLMLGDLRKSIFKVQEERSHSEHTLMSSYLRQKLKGLYCTAMQDAQAETTAIRDALRRITDIKQFLSQRVQLSQPKEKLRRGVLLSILQQSANSLPLWVGELGEESPPLSGSKPAPTDYIPQVGDKIAARVKNNDGEENWILATITNHWPSTNRFEVEDVDEGNEKYRIARSKVLPLPIYKANPETDPDALFQVGDDVLALYPQTTCFYHAIVHKRPERATDNYQLQFEDDSYPEGFSPPLQVGQRYVVNLPGKKKR</sequence>
<comment type="subcellular location">
    <subcellularLocation>
        <location evidence="1">Nucleus</location>
    </subcellularLocation>
</comment>
<keyword evidence="2" id="KW-0805">Transcription regulation</keyword>
<dbReference type="InterPro" id="IPR037802">
    <property type="entry name" value="SGF29"/>
</dbReference>
<accession>A0A7I8VYM6</accession>
<evidence type="ECO:0000313" key="7">
    <source>
        <dbReference type="EMBL" id="CAD5120874.1"/>
    </source>
</evidence>
<organism evidence="7 8">
    <name type="scientific">Dimorphilus gyrociliatus</name>
    <dbReference type="NCBI Taxonomy" id="2664684"/>
    <lineage>
        <taxon>Eukaryota</taxon>
        <taxon>Metazoa</taxon>
        <taxon>Spiralia</taxon>
        <taxon>Lophotrochozoa</taxon>
        <taxon>Annelida</taxon>
        <taxon>Polychaeta</taxon>
        <taxon>Polychaeta incertae sedis</taxon>
        <taxon>Dinophilidae</taxon>
        <taxon>Dimorphilus</taxon>
    </lineage>
</organism>
<evidence type="ECO:0000256" key="2">
    <source>
        <dbReference type="ARBA" id="ARBA00023015"/>
    </source>
</evidence>
<dbReference type="CDD" id="cd20394">
    <property type="entry name" value="Tudor_SGF29_rpt2"/>
    <property type="match status" value="1"/>
</dbReference>
<proteinExistence type="predicted"/>
<dbReference type="InterPro" id="IPR047287">
    <property type="entry name" value="Tudor_SGF29_rpt2"/>
</dbReference>
<dbReference type="Proteomes" id="UP000549394">
    <property type="component" value="Unassembled WGS sequence"/>
</dbReference>
<comment type="caution">
    <text evidence="7">The sequence shown here is derived from an EMBL/GenBank/DDBJ whole genome shotgun (WGS) entry which is preliminary data.</text>
</comment>
<dbReference type="Pfam" id="PF07039">
    <property type="entry name" value="SGF29_Tudor"/>
    <property type="match status" value="1"/>
</dbReference>
<evidence type="ECO:0000313" key="8">
    <source>
        <dbReference type="Proteomes" id="UP000549394"/>
    </source>
</evidence>
<dbReference type="PANTHER" id="PTHR21539">
    <property type="entry name" value="SAGA-ASSOCIATED FACTOR 29"/>
    <property type="match status" value="1"/>
</dbReference>
<evidence type="ECO:0000256" key="4">
    <source>
        <dbReference type="ARBA" id="ARBA00023242"/>
    </source>
</evidence>
<keyword evidence="3" id="KW-0804">Transcription</keyword>
<reference evidence="7 8" key="1">
    <citation type="submission" date="2020-08" db="EMBL/GenBank/DDBJ databases">
        <authorList>
            <person name="Hejnol A."/>
        </authorList>
    </citation>
    <scope>NUCLEOTIDE SEQUENCE [LARGE SCALE GENOMIC DNA]</scope>
</reference>
<dbReference type="InterPro" id="IPR047288">
    <property type="entry name" value="Tudor_SGF29_rpt1"/>
</dbReference>
<protein>
    <submittedName>
        <fullName evidence="7">DgyrCDS9422</fullName>
    </submittedName>
</protein>
<evidence type="ECO:0000256" key="1">
    <source>
        <dbReference type="ARBA" id="ARBA00004123"/>
    </source>
</evidence>
<dbReference type="OrthoDB" id="10265994at2759"/>
<evidence type="ECO:0000259" key="6">
    <source>
        <dbReference type="PROSITE" id="PS51518"/>
    </source>
</evidence>
<dbReference type="GO" id="GO:0000124">
    <property type="term" value="C:SAGA complex"/>
    <property type="evidence" value="ECO:0007669"/>
    <property type="project" value="InterPro"/>
</dbReference>
<dbReference type="CDD" id="cd20393">
    <property type="entry name" value="Tudor_SGF29_rpt1"/>
    <property type="match status" value="1"/>
</dbReference>
<dbReference type="InterPro" id="IPR010750">
    <property type="entry name" value="SGF29_tudor-like_dom"/>
</dbReference>
<name>A0A7I8VYM6_9ANNE</name>
<evidence type="ECO:0000256" key="5">
    <source>
        <dbReference type="SAM" id="MobiDB-lite"/>
    </source>
</evidence>